<feature type="domain" description="RecJ OB" evidence="8">
    <location>
        <begin position="474"/>
        <end position="580"/>
    </location>
</feature>
<dbReference type="Gene3D" id="2.40.50.460">
    <property type="match status" value="1"/>
</dbReference>
<dbReference type="InterPro" id="IPR041122">
    <property type="entry name" value="RecJ_OB"/>
</dbReference>
<dbReference type="SUPFAM" id="SSF64182">
    <property type="entry name" value="DHH phosphoesterases"/>
    <property type="match status" value="1"/>
</dbReference>
<evidence type="ECO:0000256" key="2">
    <source>
        <dbReference type="ARBA" id="ARBA00019841"/>
    </source>
</evidence>
<gene>
    <name evidence="9" type="ORF">A2785_00420</name>
</gene>
<evidence type="ECO:0000259" key="6">
    <source>
        <dbReference type="Pfam" id="PF01368"/>
    </source>
</evidence>
<dbReference type="EMBL" id="MHCI01000003">
    <property type="protein sequence ID" value="OGY17322.1"/>
    <property type="molecule type" value="Genomic_DNA"/>
</dbReference>
<keyword evidence="5" id="KW-0269">Exonuclease</keyword>
<dbReference type="GO" id="GO:0004527">
    <property type="term" value="F:exonuclease activity"/>
    <property type="evidence" value="ECO:0007669"/>
    <property type="project" value="UniProtKB-KW"/>
</dbReference>
<name>A0A1G1VPJ4_9BACT</name>
<dbReference type="Pfam" id="PF17768">
    <property type="entry name" value="RecJ_OB"/>
    <property type="match status" value="1"/>
</dbReference>
<organism evidence="9 10">
    <name type="scientific">Candidatus Chisholmbacteria bacterium RIFCSPHIGHO2_01_FULL_49_18</name>
    <dbReference type="NCBI Taxonomy" id="1797590"/>
    <lineage>
        <taxon>Bacteria</taxon>
        <taxon>Candidatus Chisholmiibacteriota</taxon>
    </lineage>
</organism>
<evidence type="ECO:0000313" key="9">
    <source>
        <dbReference type="EMBL" id="OGY17322.1"/>
    </source>
</evidence>
<comment type="similarity">
    <text evidence="1">Belongs to the RecJ family.</text>
</comment>
<dbReference type="GO" id="GO:0003676">
    <property type="term" value="F:nucleic acid binding"/>
    <property type="evidence" value="ECO:0007669"/>
    <property type="project" value="InterPro"/>
</dbReference>
<dbReference type="Pfam" id="PF01368">
    <property type="entry name" value="DHH"/>
    <property type="match status" value="1"/>
</dbReference>
<evidence type="ECO:0000256" key="5">
    <source>
        <dbReference type="ARBA" id="ARBA00022839"/>
    </source>
</evidence>
<evidence type="ECO:0000256" key="3">
    <source>
        <dbReference type="ARBA" id="ARBA00022722"/>
    </source>
</evidence>
<dbReference type="PANTHER" id="PTHR30255">
    <property type="entry name" value="SINGLE-STRANDED-DNA-SPECIFIC EXONUCLEASE RECJ"/>
    <property type="match status" value="1"/>
</dbReference>
<dbReference type="Gene3D" id="3.90.1640.30">
    <property type="match status" value="1"/>
</dbReference>
<feature type="domain" description="DHHA1" evidence="7">
    <location>
        <begin position="367"/>
        <end position="457"/>
    </location>
</feature>
<evidence type="ECO:0000256" key="4">
    <source>
        <dbReference type="ARBA" id="ARBA00022801"/>
    </source>
</evidence>
<keyword evidence="3" id="KW-0540">Nuclease</keyword>
<keyword evidence="4" id="KW-0378">Hydrolase</keyword>
<reference evidence="9 10" key="1">
    <citation type="journal article" date="2016" name="Nat. Commun.">
        <title>Thousands of microbial genomes shed light on interconnected biogeochemical processes in an aquifer system.</title>
        <authorList>
            <person name="Anantharaman K."/>
            <person name="Brown C.T."/>
            <person name="Hug L.A."/>
            <person name="Sharon I."/>
            <person name="Castelle C.J."/>
            <person name="Probst A.J."/>
            <person name="Thomas B.C."/>
            <person name="Singh A."/>
            <person name="Wilkins M.J."/>
            <person name="Karaoz U."/>
            <person name="Brodie E.L."/>
            <person name="Williams K.H."/>
            <person name="Hubbard S.S."/>
            <person name="Banfield J.F."/>
        </authorList>
    </citation>
    <scope>NUCLEOTIDE SEQUENCE [LARGE SCALE GENOMIC DNA]</scope>
</reference>
<protein>
    <recommendedName>
        <fullName evidence="2">Single-stranded-DNA-specific exonuclease RecJ</fullName>
    </recommendedName>
</protein>
<dbReference type="AlphaFoldDB" id="A0A1G1VPJ4"/>
<accession>A0A1G1VPJ4</accession>
<evidence type="ECO:0000313" key="10">
    <source>
        <dbReference type="Proteomes" id="UP000179069"/>
    </source>
</evidence>
<feature type="domain" description="DDH" evidence="6">
    <location>
        <begin position="77"/>
        <end position="246"/>
    </location>
</feature>
<dbReference type="InterPro" id="IPR001667">
    <property type="entry name" value="DDH_dom"/>
</dbReference>
<dbReference type="InterPro" id="IPR051673">
    <property type="entry name" value="SSDNA_exonuclease_RecJ"/>
</dbReference>
<evidence type="ECO:0000259" key="8">
    <source>
        <dbReference type="Pfam" id="PF17768"/>
    </source>
</evidence>
<evidence type="ECO:0000256" key="1">
    <source>
        <dbReference type="ARBA" id="ARBA00005915"/>
    </source>
</evidence>
<proteinExistence type="inferred from homology"/>
<dbReference type="PANTHER" id="PTHR30255:SF2">
    <property type="entry name" value="SINGLE-STRANDED-DNA-SPECIFIC EXONUCLEASE RECJ"/>
    <property type="match status" value="1"/>
</dbReference>
<dbReference type="Proteomes" id="UP000179069">
    <property type="component" value="Unassembled WGS sequence"/>
</dbReference>
<evidence type="ECO:0000259" key="7">
    <source>
        <dbReference type="Pfam" id="PF02272"/>
    </source>
</evidence>
<comment type="caution">
    <text evidence="9">The sequence shown here is derived from an EMBL/GenBank/DDBJ whole genome shotgun (WGS) entry which is preliminary data.</text>
</comment>
<dbReference type="InterPro" id="IPR038763">
    <property type="entry name" value="DHH_sf"/>
</dbReference>
<dbReference type="Pfam" id="PF02272">
    <property type="entry name" value="DHHA1"/>
    <property type="match status" value="1"/>
</dbReference>
<dbReference type="InterPro" id="IPR003156">
    <property type="entry name" value="DHHA1_dom"/>
</dbReference>
<sequence>MQWVITKAIEAKSPLARRDEITRILLTNRGIVGEAETREYLTPQKPDHLTAGTVNISLRELKKAVKRIETAIRKKEHIVVYGDYDADGICSTAILWEALHSLGADTLPFIPLREKHGYGLSIKGIDDLLNSGKVRPSGKIPTISRDVQSSKVRQGRTLSKPPSLIITVDNGIVAFDAVEYAFRKGIDVIICDHHEKAKKLPKAMAIIHTTLLSGSGVAWVFAKEIIRSSRKKAAAQKTLDLATIGTVADMVPLLGPNRSLVKYGLSVLQKHSRIGLKLLLQEAAVEPEALAIYHINYVIAPRLNAMGRLEHALDALRLICTKSPERARELAQKLGTTNRRRQELTEEMLNHAKKLSGRISASIGSKKILIIDHQDFHEGVIGLIAGKLVEEYYRPVIVVAKGGEISKASARSIAGFNIIKAIRKTEHLLIDAGGHPMAAGFTIRTENIQAFKKLMLRIASVELSPDLLQPKLSLDAQILLNDVTWELYEKLEGMEPFGIANPKPAFAIREMRVVNTRAVGREKQHLKLTLAQGNETIDGIAFSLGNLAAKLRGGSQVDVAATLEQNIWNGRKELQLRVKDIKSLSLKD</sequence>